<dbReference type="Gene3D" id="3.30.30.100">
    <property type="match status" value="1"/>
</dbReference>
<dbReference type="EnsemblMetazoa" id="G25326.3">
    <property type="protein sequence ID" value="G25326.3:cds"/>
    <property type="gene ID" value="G25326"/>
</dbReference>
<evidence type="ECO:0000313" key="2">
    <source>
        <dbReference type="EnsemblMetazoa" id="G25326.3:cds"/>
    </source>
</evidence>
<sequence length="292" mass="33783">MDIEQDYHSVQKAQVDYDIAIIHANEDTQDALEFKTHLITNVFASLRKVNIAVLSDDSMMEHIIKALTRSRFAFLFLTRSFCEESWPRLSQESVVRNVLYGDGGGCIIVPIFTESEQNLKTTKSRSLLFWGYVWQKHRKIKKRFVRLNELRYIESERAERTNALFIFVLNIKFKQFKKGKLVLYSRNISLELKMVYLKGAALFVTLLILAISQSEGGVIGDCWERHSDCTTQNYDTGSGFLSCAERCVCLGYGKGHCVSHSRYTCHQLNRSYRCMCALRRRGHRPTYCRVGM</sequence>
<dbReference type="InterPro" id="IPR038456">
    <property type="entry name" value="Macin_sf"/>
</dbReference>
<name>A0A8W8KX24_MAGGI</name>
<dbReference type="Proteomes" id="UP000005408">
    <property type="component" value="Unassembled WGS sequence"/>
</dbReference>
<dbReference type="AlphaFoldDB" id="A0A8W8KX24"/>
<dbReference type="PROSITE" id="PS50104">
    <property type="entry name" value="TIR"/>
    <property type="match status" value="1"/>
</dbReference>
<proteinExistence type="predicted"/>
<organism evidence="2 3">
    <name type="scientific">Magallana gigas</name>
    <name type="common">Pacific oyster</name>
    <name type="synonym">Crassostrea gigas</name>
    <dbReference type="NCBI Taxonomy" id="29159"/>
    <lineage>
        <taxon>Eukaryota</taxon>
        <taxon>Metazoa</taxon>
        <taxon>Spiralia</taxon>
        <taxon>Lophotrochozoa</taxon>
        <taxon>Mollusca</taxon>
        <taxon>Bivalvia</taxon>
        <taxon>Autobranchia</taxon>
        <taxon>Pteriomorphia</taxon>
        <taxon>Ostreida</taxon>
        <taxon>Ostreoidea</taxon>
        <taxon>Ostreidae</taxon>
        <taxon>Magallana</taxon>
    </lineage>
</organism>
<feature type="domain" description="TIR" evidence="1">
    <location>
        <begin position="15"/>
        <end position="144"/>
    </location>
</feature>
<dbReference type="GO" id="GO:0007165">
    <property type="term" value="P:signal transduction"/>
    <property type="evidence" value="ECO:0007669"/>
    <property type="project" value="InterPro"/>
</dbReference>
<evidence type="ECO:0000313" key="3">
    <source>
        <dbReference type="Proteomes" id="UP000005408"/>
    </source>
</evidence>
<keyword evidence="3" id="KW-1185">Reference proteome</keyword>
<dbReference type="InterPro" id="IPR000157">
    <property type="entry name" value="TIR_dom"/>
</dbReference>
<dbReference type="InterPro" id="IPR035897">
    <property type="entry name" value="Toll_tir_struct_dom_sf"/>
</dbReference>
<reference evidence="2" key="1">
    <citation type="submission" date="2022-08" db="UniProtKB">
        <authorList>
            <consortium name="EnsemblMetazoa"/>
        </authorList>
    </citation>
    <scope>IDENTIFICATION</scope>
    <source>
        <strain evidence="2">05x7-T-G4-1.051#20</strain>
    </source>
</reference>
<dbReference type="Gene3D" id="3.40.50.10140">
    <property type="entry name" value="Toll/interleukin-1 receptor homology (TIR) domain"/>
    <property type="match status" value="1"/>
</dbReference>
<protein>
    <recommendedName>
        <fullName evidence="1">TIR domain-containing protein</fullName>
    </recommendedName>
</protein>
<accession>A0A8W8KX24</accession>
<dbReference type="SUPFAM" id="SSF52200">
    <property type="entry name" value="Toll/Interleukin receptor TIR domain"/>
    <property type="match status" value="1"/>
</dbReference>
<evidence type="ECO:0000259" key="1">
    <source>
        <dbReference type="PROSITE" id="PS50104"/>
    </source>
</evidence>